<evidence type="ECO:0000313" key="2">
    <source>
        <dbReference type="Proteomes" id="UP001143391"/>
    </source>
</evidence>
<gene>
    <name evidence="1" type="ORF">NLU14_13475</name>
</gene>
<evidence type="ECO:0008006" key="3">
    <source>
        <dbReference type="Google" id="ProtNLM"/>
    </source>
</evidence>
<dbReference type="RefSeq" id="WP_275707376.1">
    <property type="nucleotide sequence ID" value="NZ_JANCMW010000008.1"/>
</dbReference>
<protein>
    <recommendedName>
        <fullName evidence="3">LPS export ABC transporter periplasmic protein LptC</fullName>
    </recommendedName>
</protein>
<organism evidence="1 2">
    <name type="scientific">Marinobacter iranensis</name>
    <dbReference type="NCBI Taxonomy" id="2962607"/>
    <lineage>
        <taxon>Bacteria</taxon>
        <taxon>Pseudomonadati</taxon>
        <taxon>Pseudomonadota</taxon>
        <taxon>Gammaproteobacteria</taxon>
        <taxon>Pseudomonadales</taxon>
        <taxon>Marinobacteraceae</taxon>
        <taxon>Marinobacter</taxon>
    </lineage>
</organism>
<dbReference type="Proteomes" id="UP001143391">
    <property type="component" value="Unassembled WGS sequence"/>
</dbReference>
<comment type="caution">
    <text evidence="1">The sequence shown here is derived from an EMBL/GenBank/DDBJ whole genome shotgun (WGS) entry which is preliminary data.</text>
</comment>
<accession>A0ABT5YC14</accession>
<dbReference type="EMBL" id="JANCMW010000008">
    <property type="protein sequence ID" value="MDF0751236.1"/>
    <property type="molecule type" value="Genomic_DNA"/>
</dbReference>
<sequence length="207" mass="23889">MIQQPLKRALSLGLTASFVGGLVAQYYAENTPLERWLANTRFGTMPADWAGQYTEEMERLYKVVFPVKLRLERVPRLNPYTGTHVQDCWLLLDIPGQARMTEGMIRFEGNELRSGRIHRSLAWVEDQLSQLSSDEEREHLLQPEKRAVTWNSSDFSLHEGTRIKGQVGTATYRRIYHSDDRIMGLEGELTYQPQPGLEMPPIRISVW</sequence>
<proteinExistence type="predicted"/>
<reference evidence="1" key="1">
    <citation type="submission" date="2022-07" db="EMBL/GenBank/DDBJ databases">
        <title>Marinobacter iranensis a new bacterium isolate from a hipersaline lake in Iran.</title>
        <authorList>
            <person name="Mohammad A.M.A."/>
            <person name="Cristina S.-P."/>
            <person name="Antonio V."/>
        </authorList>
    </citation>
    <scope>NUCLEOTIDE SEQUENCE</scope>
    <source>
        <strain evidence="1">71-i</strain>
    </source>
</reference>
<name>A0ABT5YC14_9GAMM</name>
<evidence type="ECO:0000313" key="1">
    <source>
        <dbReference type="EMBL" id="MDF0751236.1"/>
    </source>
</evidence>
<keyword evidence="2" id="KW-1185">Reference proteome</keyword>